<keyword evidence="1" id="KW-0732">Signal</keyword>
<accession>A0ABT6PTS8</accession>
<organism evidence="2 3">
    <name type="scientific">Saccharopolyspora ipomoeae</name>
    <dbReference type="NCBI Taxonomy" id="3042027"/>
    <lineage>
        <taxon>Bacteria</taxon>
        <taxon>Bacillati</taxon>
        <taxon>Actinomycetota</taxon>
        <taxon>Actinomycetes</taxon>
        <taxon>Pseudonocardiales</taxon>
        <taxon>Pseudonocardiaceae</taxon>
        <taxon>Saccharopolyspora</taxon>
    </lineage>
</organism>
<reference evidence="2 3" key="1">
    <citation type="submission" date="2023-04" db="EMBL/GenBank/DDBJ databases">
        <title>Draft genome sequence of Saccharopolyspora sp. TS4A08 isolated from sweet potato rhizospheric soil.</title>
        <authorList>
            <person name="Suksaard P."/>
            <person name="Duangmal K."/>
        </authorList>
    </citation>
    <scope>NUCLEOTIDE SEQUENCE [LARGE SCALE GENOMIC DNA]</scope>
    <source>
        <strain evidence="2 3">TS4A08</strain>
    </source>
</reference>
<protein>
    <submittedName>
        <fullName evidence="2">Uncharacterized protein</fullName>
    </submittedName>
</protein>
<sequence length="106" mass="10937">MSTNDVANTGRRSLRAAVVLAASGAALGLLGAGTASAHESAPEPTEGGPLGAVQQTVGVVVHHLDEYHLSDPTWEVKSLLTSPQENLRIHLAMVNEAIDPVIGLLP</sequence>
<keyword evidence="3" id="KW-1185">Reference proteome</keyword>
<dbReference type="EMBL" id="JASAOF010000018">
    <property type="protein sequence ID" value="MDI2031412.1"/>
    <property type="molecule type" value="Genomic_DNA"/>
</dbReference>
<feature type="chain" id="PRO_5046390517" evidence="1">
    <location>
        <begin position="38"/>
        <end position="106"/>
    </location>
</feature>
<evidence type="ECO:0000256" key="1">
    <source>
        <dbReference type="SAM" id="SignalP"/>
    </source>
</evidence>
<gene>
    <name evidence="2" type="ORF">QFW96_22480</name>
</gene>
<evidence type="ECO:0000313" key="3">
    <source>
        <dbReference type="Proteomes" id="UP001237595"/>
    </source>
</evidence>
<name>A0ABT6PTS8_9PSEU</name>
<feature type="signal peptide" evidence="1">
    <location>
        <begin position="1"/>
        <end position="37"/>
    </location>
</feature>
<dbReference type="RefSeq" id="WP_281457691.1">
    <property type="nucleotide sequence ID" value="NZ_JASAOF010000018.1"/>
</dbReference>
<comment type="caution">
    <text evidence="2">The sequence shown here is derived from an EMBL/GenBank/DDBJ whole genome shotgun (WGS) entry which is preliminary data.</text>
</comment>
<dbReference type="InterPro" id="IPR006311">
    <property type="entry name" value="TAT_signal"/>
</dbReference>
<proteinExistence type="predicted"/>
<dbReference type="Proteomes" id="UP001237595">
    <property type="component" value="Unassembled WGS sequence"/>
</dbReference>
<dbReference type="PROSITE" id="PS51318">
    <property type="entry name" value="TAT"/>
    <property type="match status" value="1"/>
</dbReference>
<evidence type="ECO:0000313" key="2">
    <source>
        <dbReference type="EMBL" id="MDI2031412.1"/>
    </source>
</evidence>